<comment type="caution">
    <text evidence="1">The sequence shown here is derived from an EMBL/GenBank/DDBJ whole genome shotgun (WGS) entry which is preliminary data.</text>
</comment>
<gene>
    <name evidence="1" type="primary">Faf1_1</name>
    <name evidence="1" type="ORF">GTO96_0003569</name>
</gene>
<evidence type="ECO:0000313" key="2">
    <source>
        <dbReference type="Proteomes" id="UP000886611"/>
    </source>
</evidence>
<accession>A0A8X7XAR3</accession>
<sequence length="144" mass="16115">MLNFRVDYRDRSVDVVLEDSSSVGEMKQILEMELQIPASKMQLKGWKTGDVTDIVKRNIYDLTNIPVRHQQWEGWPSSARDDSVSEAVDSLPMEGCASLTSAACSCKPVLLWGRRDGVSSMMPPYKHTDTVSLLNSLAAFNLHL</sequence>
<dbReference type="Proteomes" id="UP000886611">
    <property type="component" value="Unassembled WGS sequence"/>
</dbReference>
<evidence type="ECO:0000313" key="1">
    <source>
        <dbReference type="EMBL" id="KAG2463989.1"/>
    </source>
</evidence>
<dbReference type="AlphaFoldDB" id="A0A8X7XAR3"/>
<dbReference type="Gene3D" id="3.10.20.90">
    <property type="entry name" value="Phosphatidylinositol 3-kinase Catalytic Subunit, Chain A, domain 1"/>
    <property type="match status" value="2"/>
</dbReference>
<name>A0A8X7XAR3_POLSE</name>
<dbReference type="EMBL" id="JAATIS010003638">
    <property type="protein sequence ID" value="KAG2463989.1"/>
    <property type="molecule type" value="Genomic_DNA"/>
</dbReference>
<feature type="non-terminal residue" evidence="1">
    <location>
        <position position="144"/>
    </location>
</feature>
<keyword evidence="2" id="KW-1185">Reference proteome</keyword>
<reference evidence="1 2" key="1">
    <citation type="journal article" date="2021" name="Cell">
        <title>Tracing the genetic footprints of vertebrate landing in non-teleost ray-finned fishes.</title>
        <authorList>
            <person name="Bi X."/>
            <person name="Wang K."/>
            <person name="Yang L."/>
            <person name="Pan H."/>
            <person name="Jiang H."/>
            <person name="Wei Q."/>
            <person name="Fang M."/>
            <person name="Yu H."/>
            <person name="Zhu C."/>
            <person name="Cai Y."/>
            <person name="He Y."/>
            <person name="Gan X."/>
            <person name="Zeng H."/>
            <person name="Yu D."/>
            <person name="Zhu Y."/>
            <person name="Jiang H."/>
            <person name="Qiu Q."/>
            <person name="Yang H."/>
            <person name="Zhang Y.E."/>
            <person name="Wang W."/>
            <person name="Zhu M."/>
            <person name="He S."/>
            <person name="Zhang G."/>
        </authorList>
    </citation>
    <scope>NUCLEOTIDE SEQUENCE [LARGE SCALE GENOMIC DNA]</scope>
    <source>
        <strain evidence="1">Bchr_013</strain>
    </source>
</reference>
<proteinExistence type="predicted"/>
<protein>
    <submittedName>
        <fullName evidence="1">FAF1 factor</fullName>
    </submittedName>
</protein>
<feature type="non-terminal residue" evidence="1">
    <location>
        <position position="1"/>
    </location>
</feature>
<organism evidence="1 2">
    <name type="scientific">Polypterus senegalus</name>
    <name type="common">Senegal bichir</name>
    <dbReference type="NCBI Taxonomy" id="55291"/>
    <lineage>
        <taxon>Eukaryota</taxon>
        <taxon>Metazoa</taxon>
        <taxon>Chordata</taxon>
        <taxon>Craniata</taxon>
        <taxon>Vertebrata</taxon>
        <taxon>Euteleostomi</taxon>
        <taxon>Actinopterygii</taxon>
        <taxon>Polypteriformes</taxon>
        <taxon>Polypteridae</taxon>
        <taxon>Polypterus</taxon>
    </lineage>
</organism>